<evidence type="ECO:0000256" key="1">
    <source>
        <dbReference type="ARBA" id="ARBA00004141"/>
    </source>
</evidence>
<dbReference type="InterPro" id="IPR049326">
    <property type="entry name" value="Rhodopsin_dom_fungi"/>
</dbReference>
<dbReference type="AlphaFoldDB" id="A0A9P9WPB6"/>
<dbReference type="PANTHER" id="PTHR33048:SF47">
    <property type="entry name" value="INTEGRAL MEMBRANE PROTEIN-RELATED"/>
    <property type="match status" value="1"/>
</dbReference>
<keyword evidence="2 6" id="KW-0812">Transmembrane</keyword>
<dbReference type="OrthoDB" id="5391602at2759"/>
<comment type="similarity">
    <text evidence="5">Belongs to the SAT4 family.</text>
</comment>
<organism evidence="8 9">
    <name type="scientific">Neoarthrinium moseri</name>
    <dbReference type="NCBI Taxonomy" id="1658444"/>
    <lineage>
        <taxon>Eukaryota</taxon>
        <taxon>Fungi</taxon>
        <taxon>Dikarya</taxon>
        <taxon>Ascomycota</taxon>
        <taxon>Pezizomycotina</taxon>
        <taxon>Sordariomycetes</taxon>
        <taxon>Xylariomycetidae</taxon>
        <taxon>Amphisphaeriales</taxon>
        <taxon>Apiosporaceae</taxon>
        <taxon>Neoarthrinium</taxon>
    </lineage>
</organism>
<keyword evidence="3 6" id="KW-1133">Transmembrane helix</keyword>
<feature type="transmembrane region" description="Helical" evidence="6">
    <location>
        <begin position="20"/>
        <end position="40"/>
    </location>
</feature>
<sequence>MSSEKWSPDYENYDDGPSLIRTSIAMTILATLFVGLRLWARRIRKLKLALDDFLILISLPFLYALLAFDIIAAVHGGVGRHLDVNMSIDDGRLGRSMMYLFIVEFIYGTMITLIKVSILSLYFRTFATAFVKRACYVLGAMALAWWLAVVLIAFFQCRPMAKIWSPLMVDGACIDVNQYFLGNSISNIIIDVLILTLPIITVSKLQMKPLLKISIISIFLLGSFVIITSGIRLQMVVSLSKGGPEADYTFLIAGCWIWTHVEVSTAMICACLPTMRPLAVLIFGNLVTTKTEEKSELVTIRTFGGGSARGVYSKQPNRVNGGAFKRLDGTELGETT</sequence>
<dbReference type="Proteomes" id="UP000829685">
    <property type="component" value="Unassembled WGS sequence"/>
</dbReference>
<accession>A0A9P9WPB6</accession>
<dbReference type="Pfam" id="PF20684">
    <property type="entry name" value="Fung_rhodopsin"/>
    <property type="match status" value="1"/>
</dbReference>
<feature type="transmembrane region" description="Helical" evidence="6">
    <location>
        <begin position="210"/>
        <end position="231"/>
    </location>
</feature>
<keyword evidence="4 6" id="KW-0472">Membrane</keyword>
<dbReference type="PANTHER" id="PTHR33048">
    <property type="entry name" value="PTH11-LIKE INTEGRAL MEMBRANE PROTEIN (AFU_ORTHOLOGUE AFUA_5G11245)"/>
    <property type="match status" value="1"/>
</dbReference>
<evidence type="ECO:0000256" key="4">
    <source>
        <dbReference type="ARBA" id="ARBA00023136"/>
    </source>
</evidence>
<gene>
    <name evidence="8" type="ORF">JX265_005252</name>
</gene>
<feature type="transmembrane region" description="Helical" evidence="6">
    <location>
        <begin position="251"/>
        <end position="272"/>
    </location>
</feature>
<dbReference type="GO" id="GO:0016020">
    <property type="term" value="C:membrane"/>
    <property type="evidence" value="ECO:0007669"/>
    <property type="project" value="UniProtKB-SubCell"/>
</dbReference>
<evidence type="ECO:0000313" key="9">
    <source>
        <dbReference type="Proteomes" id="UP000829685"/>
    </source>
</evidence>
<feature type="transmembrane region" description="Helical" evidence="6">
    <location>
        <begin position="135"/>
        <end position="155"/>
    </location>
</feature>
<feature type="transmembrane region" description="Helical" evidence="6">
    <location>
        <begin position="98"/>
        <end position="123"/>
    </location>
</feature>
<feature type="domain" description="Rhodopsin" evidence="7">
    <location>
        <begin position="36"/>
        <end position="279"/>
    </location>
</feature>
<evidence type="ECO:0000256" key="3">
    <source>
        <dbReference type="ARBA" id="ARBA00022989"/>
    </source>
</evidence>
<evidence type="ECO:0000259" key="7">
    <source>
        <dbReference type="Pfam" id="PF20684"/>
    </source>
</evidence>
<keyword evidence="9" id="KW-1185">Reference proteome</keyword>
<name>A0A9P9WPB6_9PEZI</name>
<feature type="transmembrane region" description="Helical" evidence="6">
    <location>
        <begin position="185"/>
        <end position="203"/>
    </location>
</feature>
<comment type="subcellular location">
    <subcellularLocation>
        <location evidence="1">Membrane</location>
        <topology evidence="1">Multi-pass membrane protein</topology>
    </subcellularLocation>
</comment>
<protein>
    <recommendedName>
        <fullName evidence="7">Rhodopsin domain-containing protein</fullName>
    </recommendedName>
</protein>
<evidence type="ECO:0000256" key="5">
    <source>
        <dbReference type="ARBA" id="ARBA00038359"/>
    </source>
</evidence>
<evidence type="ECO:0000313" key="8">
    <source>
        <dbReference type="EMBL" id="KAI1873630.1"/>
    </source>
</evidence>
<proteinExistence type="inferred from homology"/>
<reference evidence="8" key="1">
    <citation type="submission" date="2021-03" db="EMBL/GenBank/DDBJ databases">
        <title>Revisited historic fungal species revealed as producer of novel bioactive compounds through whole genome sequencing and comparative genomics.</title>
        <authorList>
            <person name="Vignolle G.A."/>
            <person name="Hochenegger N."/>
            <person name="Mach R.L."/>
            <person name="Mach-Aigner A.R."/>
            <person name="Javad Rahimi M."/>
            <person name="Salim K.A."/>
            <person name="Chan C.M."/>
            <person name="Lim L.B.L."/>
            <person name="Cai F."/>
            <person name="Druzhinina I.S."/>
            <person name="U'Ren J.M."/>
            <person name="Derntl C."/>
        </authorList>
    </citation>
    <scope>NUCLEOTIDE SEQUENCE</scope>
    <source>
        <strain evidence="8">TUCIM 5799</strain>
    </source>
</reference>
<evidence type="ECO:0000256" key="6">
    <source>
        <dbReference type="SAM" id="Phobius"/>
    </source>
</evidence>
<dbReference type="InterPro" id="IPR052337">
    <property type="entry name" value="SAT4-like"/>
</dbReference>
<feature type="transmembrane region" description="Helical" evidence="6">
    <location>
        <begin position="52"/>
        <end position="78"/>
    </location>
</feature>
<evidence type="ECO:0000256" key="2">
    <source>
        <dbReference type="ARBA" id="ARBA00022692"/>
    </source>
</evidence>
<dbReference type="EMBL" id="JAFIMR010000010">
    <property type="protein sequence ID" value="KAI1873630.1"/>
    <property type="molecule type" value="Genomic_DNA"/>
</dbReference>
<comment type="caution">
    <text evidence="8">The sequence shown here is derived from an EMBL/GenBank/DDBJ whole genome shotgun (WGS) entry which is preliminary data.</text>
</comment>